<dbReference type="Proteomes" id="UP001482620">
    <property type="component" value="Unassembled WGS sequence"/>
</dbReference>
<dbReference type="EMBL" id="JAHRIQ010036290">
    <property type="protein sequence ID" value="MEQ2232949.1"/>
    <property type="molecule type" value="Genomic_DNA"/>
</dbReference>
<evidence type="ECO:0000313" key="2">
    <source>
        <dbReference type="EMBL" id="MEQ2232949.1"/>
    </source>
</evidence>
<name>A0ABV0TKC4_9TELE</name>
<protein>
    <submittedName>
        <fullName evidence="2">Uncharacterized protein</fullName>
    </submittedName>
</protein>
<feature type="compositionally biased region" description="Polar residues" evidence="1">
    <location>
        <begin position="9"/>
        <end position="22"/>
    </location>
</feature>
<feature type="region of interest" description="Disordered" evidence="1">
    <location>
        <begin position="1"/>
        <end position="35"/>
    </location>
</feature>
<evidence type="ECO:0000313" key="3">
    <source>
        <dbReference type="Proteomes" id="UP001482620"/>
    </source>
</evidence>
<accession>A0ABV0TKC4</accession>
<proteinExistence type="predicted"/>
<sequence length="94" mass="10037">MCSLILSDSMRSQSESDLSGQTKRTHSVEERSDAGEVLQTAENDVLILCLQQQGLGGSVGEWVCGSVLRLCSDGMHGELHLLRRGLSANAPLPA</sequence>
<organism evidence="2 3">
    <name type="scientific">Ilyodon furcidens</name>
    <name type="common">goldbreast splitfin</name>
    <dbReference type="NCBI Taxonomy" id="33524"/>
    <lineage>
        <taxon>Eukaryota</taxon>
        <taxon>Metazoa</taxon>
        <taxon>Chordata</taxon>
        <taxon>Craniata</taxon>
        <taxon>Vertebrata</taxon>
        <taxon>Euteleostomi</taxon>
        <taxon>Actinopterygii</taxon>
        <taxon>Neopterygii</taxon>
        <taxon>Teleostei</taxon>
        <taxon>Neoteleostei</taxon>
        <taxon>Acanthomorphata</taxon>
        <taxon>Ovalentaria</taxon>
        <taxon>Atherinomorphae</taxon>
        <taxon>Cyprinodontiformes</taxon>
        <taxon>Goodeidae</taxon>
        <taxon>Ilyodon</taxon>
    </lineage>
</organism>
<evidence type="ECO:0000256" key="1">
    <source>
        <dbReference type="SAM" id="MobiDB-lite"/>
    </source>
</evidence>
<reference evidence="2 3" key="1">
    <citation type="submission" date="2021-06" db="EMBL/GenBank/DDBJ databases">
        <authorList>
            <person name="Palmer J.M."/>
        </authorList>
    </citation>
    <scope>NUCLEOTIDE SEQUENCE [LARGE SCALE GENOMIC DNA]</scope>
    <source>
        <strain evidence="3">if_2019</strain>
        <tissue evidence="2">Muscle</tissue>
    </source>
</reference>
<gene>
    <name evidence="2" type="ORF">ILYODFUR_016713</name>
</gene>
<keyword evidence="3" id="KW-1185">Reference proteome</keyword>
<comment type="caution">
    <text evidence="2">The sequence shown here is derived from an EMBL/GenBank/DDBJ whole genome shotgun (WGS) entry which is preliminary data.</text>
</comment>